<feature type="domain" description="Luciferase-like" evidence="7">
    <location>
        <begin position="26"/>
        <end position="380"/>
    </location>
</feature>
<evidence type="ECO:0000256" key="5">
    <source>
        <dbReference type="ARBA" id="ARBA00033748"/>
    </source>
</evidence>
<keyword evidence="2 6" id="KW-0288">FMN</keyword>
<proteinExistence type="inferred from homology"/>
<reference evidence="8 9" key="1">
    <citation type="journal article" date="2016" name="Front. Microbiol.">
        <title>Comprehensive Phylogenetic Analysis of Bovine Non-aureus Staphylococci Species Based on Whole-Genome Sequencing.</title>
        <authorList>
            <person name="Naushad S."/>
            <person name="Barkema H.W."/>
            <person name="Luby C."/>
            <person name="Condas L.A."/>
            <person name="Nobrega D.B."/>
            <person name="Carson D.A."/>
            <person name="De Buck J."/>
        </authorList>
    </citation>
    <scope>NUCLEOTIDE SEQUENCE [LARGE SCALE GENOMIC DNA]</scope>
    <source>
        <strain evidence="8 9">SNUC 1231</strain>
    </source>
</reference>
<comment type="similarity">
    <text evidence="5">Belongs to the NtaA/SnaA/DszA monooxygenase family.</text>
</comment>
<evidence type="ECO:0000313" key="8">
    <source>
        <dbReference type="EMBL" id="PTI73690.1"/>
    </source>
</evidence>
<dbReference type="RefSeq" id="WP_073505177.1">
    <property type="nucleotide sequence ID" value="NZ_CP018199.1"/>
</dbReference>
<dbReference type="AlphaFoldDB" id="A0A9Q6HMG3"/>
<evidence type="ECO:0000256" key="2">
    <source>
        <dbReference type="ARBA" id="ARBA00022643"/>
    </source>
</evidence>
<dbReference type="PANTHER" id="PTHR30011">
    <property type="entry name" value="ALKANESULFONATE MONOOXYGENASE-RELATED"/>
    <property type="match status" value="1"/>
</dbReference>
<dbReference type="Proteomes" id="UP000241960">
    <property type="component" value="Unassembled WGS sequence"/>
</dbReference>
<dbReference type="GO" id="GO:0004497">
    <property type="term" value="F:monooxygenase activity"/>
    <property type="evidence" value="ECO:0007669"/>
    <property type="project" value="UniProtKB-KW"/>
</dbReference>
<comment type="caution">
    <text evidence="8">The sequence shown here is derived from an EMBL/GenBank/DDBJ whole genome shotgun (WGS) entry which is preliminary data.</text>
</comment>
<feature type="binding site" evidence="6">
    <location>
        <position position="147"/>
    </location>
    <ligand>
        <name>FMN</name>
        <dbReference type="ChEBI" id="CHEBI:58210"/>
    </ligand>
</feature>
<dbReference type="InterPro" id="IPR011251">
    <property type="entry name" value="Luciferase-like_dom"/>
</dbReference>
<dbReference type="InterPro" id="IPR016215">
    <property type="entry name" value="NTA_MOA"/>
</dbReference>
<protein>
    <submittedName>
        <fullName evidence="8">LLM class flavin-dependent oxidoreductase</fullName>
    </submittedName>
</protein>
<dbReference type="GO" id="GO:0016705">
    <property type="term" value="F:oxidoreductase activity, acting on paired donors, with incorporation or reduction of molecular oxygen"/>
    <property type="evidence" value="ECO:0007669"/>
    <property type="project" value="InterPro"/>
</dbReference>
<keyword evidence="3" id="KW-0560">Oxidoreductase</keyword>
<dbReference type="SUPFAM" id="SSF51679">
    <property type="entry name" value="Bacterial luciferase-like"/>
    <property type="match status" value="1"/>
</dbReference>
<gene>
    <name evidence="8" type="ORF">BU058_12900</name>
</gene>
<sequence>MTKQMHLAALIYSTGLHQASWRLPQSQIEKIGTIEYQQKIAQIAERGCLDAIFLADGQYVSGEHTGNISYFLEPITTLTAISQKTQYIGLIATISSTFYDPYNVARLLGSLDHISHGRAGMNIVTSQLDIEGQNHSLEKLPDLSERYDRADEFVSVLKQLWKSFDSKALIHDRTTGQGIDFSFVKEINHQGKHFQVKGPINLPSSPQVFPVLCQAGTSLPGRDLAAKHVDVIFSIAWNKMDAQSFSEDLSKRTETYRNIKEKPLILPGLTVYVGDTVEEAQSKADELDQFINIEHKLKQIERSIGQDVSHWAMDKKVPELSPYDSLTVKVGSKARYEAIRNAVETEHLTLRDLIKRVDTWMGHKTIIGDPTSIADTMQAWFEEDCCDGFILMPPTYPDMFEAFIDKVIPILQERGLFRTEYKELTLRERLKREVE</sequence>
<name>A0A9Q6HMG3_9STAP</name>
<dbReference type="Pfam" id="PF00296">
    <property type="entry name" value="Bac_luciferase"/>
    <property type="match status" value="1"/>
</dbReference>
<dbReference type="InterPro" id="IPR036661">
    <property type="entry name" value="Luciferase-like_sf"/>
</dbReference>
<organism evidence="8 9">
    <name type="scientific">Staphylococcus succinus</name>
    <dbReference type="NCBI Taxonomy" id="61015"/>
    <lineage>
        <taxon>Bacteria</taxon>
        <taxon>Bacillati</taxon>
        <taxon>Bacillota</taxon>
        <taxon>Bacilli</taxon>
        <taxon>Bacillales</taxon>
        <taxon>Staphylococcaceae</taxon>
        <taxon>Staphylococcus</taxon>
    </lineage>
</organism>
<dbReference type="EMBL" id="PZFQ01000066">
    <property type="protein sequence ID" value="PTI73690.1"/>
    <property type="molecule type" value="Genomic_DNA"/>
</dbReference>
<dbReference type="PIRSF" id="PIRSF000337">
    <property type="entry name" value="NTA_MOA"/>
    <property type="match status" value="1"/>
</dbReference>
<feature type="binding site" evidence="6">
    <location>
        <position position="93"/>
    </location>
    <ligand>
        <name>FMN</name>
        <dbReference type="ChEBI" id="CHEBI:58210"/>
    </ligand>
</feature>
<dbReference type="Gene3D" id="3.20.20.30">
    <property type="entry name" value="Luciferase-like domain"/>
    <property type="match status" value="1"/>
</dbReference>
<dbReference type="InterPro" id="IPR051260">
    <property type="entry name" value="Diverse_substr_monoxygenases"/>
</dbReference>
<keyword evidence="1 6" id="KW-0285">Flavoprotein</keyword>
<dbReference type="PANTHER" id="PTHR30011:SF16">
    <property type="entry name" value="C2H2 FINGER DOMAIN TRANSCRIPTION FACTOR (EUROFUNG)-RELATED"/>
    <property type="match status" value="1"/>
</dbReference>
<evidence type="ECO:0000256" key="6">
    <source>
        <dbReference type="PIRSR" id="PIRSR000337-1"/>
    </source>
</evidence>
<evidence type="ECO:0000256" key="3">
    <source>
        <dbReference type="ARBA" id="ARBA00023002"/>
    </source>
</evidence>
<feature type="binding site" evidence="6">
    <location>
        <position position="218"/>
    </location>
    <ligand>
        <name>FMN</name>
        <dbReference type="ChEBI" id="CHEBI:58210"/>
    </ligand>
</feature>
<dbReference type="NCBIfam" id="TIGR03860">
    <property type="entry name" value="FMN_nitrolo"/>
    <property type="match status" value="1"/>
</dbReference>
<evidence type="ECO:0000256" key="4">
    <source>
        <dbReference type="ARBA" id="ARBA00023033"/>
    </source>
</evidence>
<evidence type="ECO:0000259" key="7">
    <source>
        <dbReference type="Pfam" id="PF00296"/>
    </source>
</evidence>
<feature type="binding site" evidence="6">
    <location>
        <position position="56"/>
    </location>
    <ligand>
        <name>FMN</name>
        <dbReference type="ChEBI" id="CHEBI:58210"/>
    </ligand>
</feature>
<keyword evidence="4" id="KW-0503">Monooxygenase</keyword>
<evidence type="ECO:0000313" key="9">
    <source>
        <dbReference type="Proteomes" id="UP000241960"/>
    </source>
</evidence>
<accession>A0A9Q6HMG3</accession>
<dbReference type="CDD" id="cd01095">
    <property type="entry name" value="Nitrilotriacetate_monoxgenase"/>
    <property type="match status" value="1"/>
</dbReference>
<evidence type="ECO:0000256" key="1">
    <source>
        <dbReference type="ARBA" id="ARBA00022630"/>
    </source>
</evidence>